<name>A0AA39HWA9_9BILA</name>
<dbReference type="PANTHER" id="PTHR23259:SF70">
    <property type="entry name" value="ACCESSORY GLAND PROTEIN ACP62F-RELATED"/>
    <property type="match status" value="1"/>
</dbReference>
<sequence length="150" mass="16690">MDDCRLLHSVRHPMLLVLLLVLLPLSLASDDEKCGTNEQFYDCGACDSSCDKEEICVKVCRKPGSCGCIVGYRRDKEHGCVPMEECQKKAKEGEKCGENEEMFPLGACDGTCSHPHLACVLRKKPKPECGCKKGYVRDDSKKCIKLEDCK</sequence>
<evidence type="ECO:0000256" key="3">
    <source>
        <dbReference type="SAM" id="SignalP"/>
    </source>
</evidence>
<keyword evidence="1" id="KW-0722">Serine protease inhibitor</keyword>
<dbReference type="InterPro" id="IPR051368">
    <property type="entry name" value="SerProtInhib-TIL_Domain"/>
</dbReference>
<evidence type="ECO:0000313" key="5">
    <source>
        <dbReference type="Proteomes" id="UP001175271"/>
    </source>
</evidence>
<reference evidence="4" key="1">
    <citation type="submission" date="2023-06" db="EMBL/GenBank/DDBJ databases">
        <title>Genomic analysis of the entomopathogenic nematode Steinernema hermaphroditum.</title>
        <authorList>
            <person name="Schwarz E.M."/>
            <person name="Heppert J.K."/>
            <person name="Baniya A."/>
            <person name="Schwartz H.T."/>
            <person name="Tan C.-H."/>
            <person name="Antoshechkin I."/>
            <person name="Sternberg P.W."/>
            <person name="Goodrich-Blair H."/>
            <person name="Dillman A.R."/>
        </authorList>
    </citation>
    <scope>NUCLEOTIDE SEQUENCE</scope>
    <source>
        <strain evidence="4">PS9179</strain>
        <tissue evidence="4">Whole animal</tissue>
    </source>
</reference>
<evidence type="ECO:0000313" key="4">
    <source>
        <dbReference type="EMBL" id="KAK0412650.1"/>
    </source>
</evidence>
<dbReference type="Gene3D" id="2.10.25.10">
    <property type="entry name" value="Laminin"/>
    <property type="match status" value="2"/>
</dbReference>
<protein>
    <recommendedName>
        <fullName evidence="6">TIL domain-containing protein</fullName>
    </recommendedName>
</protein>
<feature type="chain" id="PRO_5041342190" description="TIL domain-containing protein" evidence="3">
    <location>
        <begin position="29"/>
        <end position="150"/>
    </location>
</feature>
<comment type="caution">
    <text evidence="4">The sequence shown here is derived from an EMBL/GenBank/DDBJ whole genome shotgun (WGS) entry which is preliminary data.</text>
</comment>
<dbReference type="Proteomes" id="UP001175271">
    <property type="component" value="Unassembled WGS sequence"/>
</dbReference>
<evidence type="ECO:0000256" key="1">
    <source>
        <dbReference type="ARBA" id="ARBA00022900"/>
    </source>
</evidence>
<dbReference type="CDD" id="cd19941">
    <property type="entry name" value="TIL"/>
    <property type="match status" value="1"/>
</dbReference>
<dbReference type="EMBL" id="JAUCMV010000003">
    <property type="protein sequence ID" value="KAK0412650.1"/>
    <property type="molecule type" value="Genomic_DNA"/>
</dbReference>
<evidence type="ECO:0008006" key="6">
    <source>
        <dbReference type="Google" id="ProtNLM"/>
    </source>
</evidence>
<keyword evidence="1" id="KW-0646">Protease inhibitor</keyword>
<gene>
    <name evidence="4" type="ORF">QR680_006333</name>
</gene>
<evidence type="ECO:0000256" key="2">
    <source>
        <dbReference type="ARBA" id="ARBA00023157"/>
    </source>
</evidence>
<keyword evidence="2" id="KW-1015">Disulfide bond</keyword>
<proteinExistence type="predicted"/>
<dbReference type="InterPro" id="IPR036084">
    <property type="entry name" value="Ser_inhib-like_sf"/>
</dbReference>
<keyword evidence="3" id="KW-0732">Signal</keyword>
<keyword evidence="5" id="KW-1185">Reference proteome</keyword>
<dbReference type="AlphaFoldDB" id="A0AA39HWA9"/>
<feature type="signal peptide" evidence="3">
    <location>
        <begin position="1"/>
        <end position="28"/>
    </location>
</feature>
<accession>A0AA39HWA9</accession>
<organism evidence="4 5">
    <name type="scientific">Steinernema hermaphroditum</name>
    <dbReference type="NCBI Taxonomy" id="289476"/>
    <lineage>
        <taxon>Eukaryota</taxon>
        <taxon>Metazoa</taxon>
        <taxon>Ecdysozoa</taxon>
        <taxon>Nematoda</taxon>
        <taxon>Chromadorea</taxon>
        <taxon>Rhabditida</taxon>
        <taxon>Tylenchina</taxon>
        <taxon>Panagrolaimomorpha</taxon>
        <taxon>Strongyloidoidea</taxon>
        <taxon>Steinernematidae</taxon>
        <taxon>Steinernema</taxon>
    </lineage>
</organism>
<dbReference type="SUPFAM" id="SSF57567">
    <property type="entry name" value="Serine protease inhibitors"/>
    <property type="match status" value="2"/>
</dbReference>
<dbReference type="PANTHER" id="PTHR23259">
    <property type="entry name" value="RIDDLE"/>
    <property type="match status" value="1"/>
</dbReference>
<dbReference type="GO" id="GO:0004867">
    <property type="term" value="F:serine-type endopeptidase inhibitor activity"/>
    <property type="evidence" value="ECO:0007669"/>
    <property type="project" value="UniProtKB-KW"/>
</dbReference>